<reference evidence="1 2" key="1">
    <citation type="journal article" date="2020" name="Genome Biol. Evol.">
        <title>Comparative genomics of Sclerotiniaceae.</title>
        <authorList>
            <person name="Valero Jimenez C.A."/>
            <person name="Steentjes M."/>
            <person name="Scholten O.E."/>
            <person name="Van Kan J.A.L."/>
        </authorList>
    </citation>
    <scope>NUCLEOTIDE SEQUENCE [LARGE SCALE GENOMIC DNA]</scope>
    <source>
        <strain evidence="1 2">MUCL 94</strain>
    </source>
</reference>
<dbReference type="AlphaFoldDB" id="A0A9P5IHK8"/>
<gene>
    <name evidence="1" type="ORF">EAE97_007120</name>
</gene>
<evidence type="ECO:0000313" key="1">
    <source>
        <dbReference type="EMBL" id="KAF7940935.1"/>
    </source>
</evidence>
<dbReference type="EMBL" id="RCSW01000013">
    <property type="protein sequence ID" value="KAF7940935.1"/>
    <property type="molecule type" value="Genomic_DNA"/>
</dbReference>
<dbReference type="Proteomes" id="UP000710849">
    <property type="component" value="Unassembled WGS sequence"/>
</dbReference>
<keyword evidence="2" id="KW-1185">Reference proteome</keyword>
<name>A0A9P5IHK8_9HELO</name>
<organism evidence="1 2">
    <name type="scientific">Botrytis byssoidea</name>
    <dbReference type="NCBI Taxonomy" id="139641"/>
    <lineage>
        <taxon>Eukaryota</taxon>
        <taxon>Fungi</taxon>
        <taxon>Dikarya</taxon>
        <taxon>Ascomycota</taxon>
        <taxon>Pezizomycotina</taxon>
        <taxon>Leotiomycetes</taxon>
        <taxon>Helotiales</taxon>
        <taxon>Sclerotiniaceae</taxon>
        <taxon>Botrytis</taxon>
    </lineage>
</organism>
<accession>A0A9P5IHK8</accession>
<evidence type="ECO:0000313" key="2">
    <source>
        <dbReference type="Proteomes" id="UP000710849"/>
    </source>
</evidence>
<dbReference type="RefSeq" id="XP_038731824.1">
    <property type="nucleotide sequence ID" value="XM_038877634.1"/>
</dbReference>
<sequence>MSSRTIQKEAMFIVDNCVQTDVCGHHLDEVPNIGNAPPILPQEPQYQTVQTMSFGLMQYYFRGQYSLGDALYYE</sequence>
<proteinExistence type="predicted"/>
<dbReference type="GeneID" id="62150709"/>
<protein>
    <submittedName>
        <fullName evidence="1">Uncharacterized protein</fullName>
    </submittedName>
</protein>
<comment type="caution">
    <text evidence="1">The sequence shown here is derived from an EMBL/GenBank/DDBJ whole genome shotgun (WGS) entry which is preliminary data.</text>
</comment>